<gene>
    <name evidence="1" type="ORF">L3081_25000</name>
</gene>
<protein>
    <recommendedName>
        <fullName evidence="3">PRTRC system protein B</fullName>
    </recommendedName>
</protein>
<dbReference type="RefSeq" id="WP_242289279.1">
    <property type="nucleotide sequence ID" value="NZ_JAKKSL010000007.1"/>
</dbReference>
<reference evidence="1" key="1">
    <citation type="submission" date="2022-01" db="EMBL/GenBank/DDBJ databases">
        <title>Colwellia maritima, isolated from seawater.</title>
        <authorList>
            <person name="Kristyanto S."/>
            <person name="Jung J."/>
            <person name="Jeon C.O."/>
        </authorList>
    </citation>
    <scope>NUCLEOTIDE SEQUENCE</scope>
    <source>
        <strain evidence="1">MSW7</strain>
    </source>
</reference>
<keyword evidence="2" id="KW-1185">Reference proteome</keyword>
<proteinExistence type="predicted"/>
<dbReference type="Proteomes" id="UP001139646">
    <property type="component" value="Unassembled WGS sequence"/>
</dbReference>
<dbReference type="InterPro" id="IPR032787">
    <property type="entry name" value="Prok-E2_D"/>
</dbReference>
<comment type="caution">
    <text evidence="1">The sequence shown here is derived from an EMBL/GenBank/DDBJ whole genome shotgun (WGS) entry which is preliminary data.</text>
</comment>
<evidence type="ECO:0000313" key="1">
    <source>
        <dbReference type="EMBL" id="MCI2286084.1"/>
    </source>
</evidence>
<accession>A0ABS9X780</accession>
<organism evidence="1 2">
    <name type="scientific">Colwellia maritima</name>
    <dbReference type="NCBI Taxonomy" id="2912588"/>
    <lineage>
        <taxon>Bacteria</taxon>
        <taxon>Pseudomonadati</taxon>
        <taxon>Pseudomonadota</taxon>
        <taxon>Gammaproteobacteria</taxon>
        <taxon>Alteromonadales</taxon>
        <taxon>Colwelliaceae</taxon>
        <taxon>Colwellia</taxon>
    </lineage>
</organism>
<dbReference type="EMBL" id="JAKKSL010000007">
    <property type="protein sequence ID" value="MCI2286084.1"/>
    <property type="molecule type" value="Genomic_DNA"/>
</dbReference>
<name>A0ABS9X780_9GAMM</name>
<dbReference type="Pfam" id="PF14460">
    <property type="entry name" value="Prok-E2_D"/>
    <property type="match status" value="1"/>
</dbReference>
<sequence length="224" mass="25135">MTFSQVNDECIVAHHDITDGKIGVGHPIDPTDAAQLVNTLVEKKRVVSGRIDSRIIFENDSHLVWYRQADTTNTSLWFRFDNYPSIEVCAKLPTLIFIRSKNASTTRVFACTGNQRPTPETKLYHAPLFNTGEQGAFCLGSATVPVGLMEATEMISGTENAIFDSVFTHTNQAHTFSKKHGDTITNKEHLTIWQDFAKRNERPKKADLTPMKHTLSDIINAMEK</sequence>
<evidence type="ECO:0000313" key="2">
    <source>
        <dbReference type="Proteomes" id="UP001139646"/>
    </source>
</evidence>
<evidence type="ECO:0008006" key="3">
    <source>
        <dbReference type="Google" id="ProtNLM"/>
    </source>
</evidence>